<proteinExistence type="predicted"/>
<gene>
    <name evidence="2" type="ORF">EBB45_01695</name>
</gene>
<dbReference type="AlphaFoldDB" id="A0A3N9UK16"/>
<comment type="caution">
    <text evidence="2">The sequence shown here is derived from an EMBL/GenBank/DDBJ whole genome shotgun (WGS) entry which is preliminary data.</text>
</comment>
<keyword evidence="3" id="KW-1185">Reference proteome</keyword>
<reference evidence="2 3" key="1">
    <citation type="journal article" date="2013" name="J. Microbiol.">
        <title>Lysinibacillus chungkukjangi sp. nov., isolated from Chungkukjang, Korean fermented soybean food.</title>
        <authorList>
            <person name="Kim S.J."/>
            <person name="Jang Y.H."/>
            <person name="Hamada M."/>
            <person name="Ahn J.H."/>
            <person name="Weon H.Y."/>
            <person name="Suzuki K."/>
            <person name="Whang K.S."/>
            <person name="Kwon S.W."/>
        </authorList>
    </citation>
    <scope>NUCLEOTIDE SEQUENCE [LARGE SCALE GENOMIC DNA]</scope>
    <source>
        <strain evidence="2 3">MCCC 1A12701</strain>
    </source>
</reference>
<dbReference type="Pfam" id="PF15980">
    <property type="entry name" value="ComGF"/>
    <property type="match status" value="1"/>
</dbReference>
<sequence>MNQSGFTLLEALIHLVTFLMFMSFIVFFYSWINQLNISIFTKEHVSWEMFTYDFKNYFDDISDIAIEQGGRGIELTYANSDDKVQINQSNEVLRKQVERKGHVPMLVGVKNVEFNLEQGFVEIRVEFINGLKKERTFFVPHTEG</sequence>
<keyword evidence="1" id="KW-1133">Transmembrane helix</keyword>
<evidence type="ECO:0000256" key="1">
    <source>
        <dbReference type="SAM" id="Phobius"/>
    </source>
</evidence>
<accession>A0A3N9UK16</accession>
<evidence type="ECO:0000313" key="2">
    <source>
        <dbReference type="EMBL" id="RQW76287.1"/>
    </source>
</evidence>
<dbReference type="OrthoDB" id="2361316at2"/>
<dbReference type="NCBIfam" id="NF041002">
    <property type="entry name" value="pilin_ComGF"/>
    <property type="match status" value="1"/>
</dbReference>
<dbReference type="RefSeq" id="WP_124761974.1">
    <property type="nucleotide sequence ID" value="NZ_JAFBDY010000001.1"/>
</dbReference>
<dbReference type="InterPro" id="IPR016977">
    <property type="entry name" value="ComGF"/>
</dbReference>
<keyword evidence="1" id="KW-0812">Transmembrane</keyword>
<keyword evidence="1" id="KW-0472">Membrane</keyword>
<organism evidence="2 3">
    <name type="scientific">Lysinibacillus composti</name>
    <dbReference type="NCBI Taxonomy" id="720633"/>
    <lineage>
        <taxon>Bacteria</taxon>
        <taxon>Bacillati</taxon>
        <taxon>Bacillota</taxon>
        <taxon>Bacilli</taxon>
        <taxon>Bacillales</taxon>
        <taxon>Bacillaceae</taxon>
        <taxon>Lysinibacillus</taxon>
    </lineage>
</organism>
<evidence type="ECO:0000313" key="3">
    <source>
        <dbReference type="Proteomes" id="UP000274033"/>
    </source>
</evidence>
<feature type="transmembrane region" description="Helical" evidence="1">
    <location>
        <begin position="12"/>
        <end position="32"/>
    </location>
</feature>
<dbReference type="Proteomes" id="UP000274033">
    <property type="component" value="Unassembled WGS sequence"/>
</dbReference>
<name>A0A3N9UK16_9BACI</name>
<dbReference type="EMBL" id="RRCT01000001">
    <property type="protein sequence ID" value="RQW76287.1"/>
    <property type="molecule type" value="Genomic_DNA"/>
</dbReference>
<protein>
    <recommendedName>
        <fullName evidence="4">Competence protein ComGF</fullName>
    </recommendedName>
</protein>
<evidence type="ECO:0008006" key="4">
    <source>
        <dbReference type="Google" id="ProtNLM"/>
    </source>
</evidence>